<feature type="transmembrane region" description="Helical" evidence="1">
    <location>
        <begin position="20"/>
        <end position="41"/>
    </location>
</feature>
<evidence type="ECO:0000256" key="1">
    <source>
        <dbReference type="SAM" id="Phobius"/>
    </source>
</evidence>
<gene>
    <name evidence="2" type="ORF">MCOS_LOCUS6579</name>
</gene>
<organism evidence="2 3">
    <name type="scientific">Mesocestoides corti</name>
    <name type="common">Flatworm</name>
    <dbReference type="NCBI Taxonomy" id="53468"/>
    <lineage>
        <taxon>Eukaryota</taxon>
        <taxon>Metazoa</taxon>
        <taxon>Spiralia</taxon>
        <taxon>Lophotrochozoa</taxon>
        <taxon>Platyhelminthes</taxon>
        <taxon>Cestoda</taxon>
        <taxon>Eucestoda</taxon>
        <taxon>Cyclophyllidea</taxon>
        <taxon>Mesocestoididae</taxon>
        <taxon>Mesocestoides</taxon>
    </lineage>
</organism>
<reference evidence="2 3" key="1">
    <citation type="submission" date="2018-10" db="EMBL/GenBank/DDBJ databases">
        <authorList>
            <consortium name="Pathogen Informatics"/>
        </authorList>
    </citation>
    <scope>NUCLEOTIDE SEQUENCE [LARGE SCALE GENOMIC DNA]</scope>
</reference>
<dbReference type="Proteomes" id="UP000267029">
    <property type="component" value="Unassembled WGS sequence"/>
</dbReference>
<evidence type="ECO:0000313" key="4">
    <source>
        <dbReference type="WBParaSite" id="MCU_002201-RA"/>
    </source>
</evidence>
<sequence>MALLPQSSEMGHNMSQSAIVSLSIFAVVCVAFLLTFSCTMLRQRQLSALQKRAFRRFSYDTFDSHNAPTILFDEHFIQPQAPGCRSTTLSPIQETHSEGLTIPAIPHRRHSAPKAIQHFVRDKCLLRRPASSCIQFSQPLDMTPILHLSVGYIHTVELLRVIVDRVTGLPSQKGTMIYVLQVRVMPRSRTCAYLSKPLLTPAVREKPEFDHLFEYTVSLQRLDQAKIEATLFARPWSSSLDCSKRRNTVGEISYTRRVSFARSDVKLTELLEHYKEVGKAELKVEARLLRSDPEALTRLTLPLVLADDETDASTEVAAD</sequence>
<evidence type="ECO:0000313" key="3">
    <source>
        <dbReference type="Proteomes" id="UP000267029"/>
    </source>
</evidence>
<dbReference type="WBParaSite" id="MCU_002201-RA">
    <property type="protein sequence ID" value="MCU_002201-RA"/>
    <property type="gene ID" value="MCU_002201"/>
</dbReference>
<accession>A0A0R3UH19</accession>
<dbReference type="OrthoDB" id="6235839at2759"/>
<keyword evidence="1" id="KW-0812">Transmembrane</keyword>
<dbReference type="AlphaFoldDB" id="A0A0R3UH19"/>
<dbReference type="EMBL" id="UXSR01005274">
    <property type="protein sequence ID" value="VDD80576.1"/>
    <property type="molecule type" value="Genomic_DNA"/>
</dbReference>
<keyword evidence="1" id="KW-1133">Transmembrane helix</keyword>
<keyword evidence="3" id="KW-1185">Reference proteome</keyword>
<name>A0A0R3UH19_MESCO</name>
<protein>
    <submittedName>
        <fullName evidence="4">C2 domain-containing protein</fullName>
    </submittedName>
</protein>
<evidence type="ECO:0000313" key="2">
    <source>
        <dbReference type="EMBL" id="VDD80576.1"/>
    </source>
</evidence>
<proteinExistence type="predicted"/>
<reference evidence="4" key="2">
    <citation type="submission" date="2019-11" db="UniProtKB">
        <authorList>
            <consortium name="WormBaseParasite"/>
        </authorList>
    </citation>
    <scope>IDENTIFICATION</scope>
</reference>
<keyword evidence="1" id="KW-0472">Membrane</keyword>